<accession>A0A1S2Z1G4</accession>
<dbReference type="eggNOG" id="KOG3386">
    <property type="taxonomic scope" value="Eukaryota"/>
</dbReference>
<feature type="transmembrane region" description="Helical" evidence="6">
    <location>
        <begin position="65"/>
        <end position="86"/>
    </location>
</feature>
<dbReference type="GO" id="GO:0005886">
    <property type="term" value="C:plasma membrane"/>
    <property type="evidence" value="ECO:0007669"/>
    <property type="project" value="TreeGrafter"/>
</dbReference>
<dbReference type="STRING" id="3827.A0A1S2Z1G4"/>
<comment type="subcellular location">
    <subcellularLocation>
        <location evidence="6">Membrane</location>
        <topology evidence="6">Multi-pass membrane protein</topology>
    </subcellularLocation>
</comment>
<sequence>MMNMKKSMERHMSLYWGKDAILLFPSWPNHNVGMYFLSCWFVFFLAMVAEILSNKPTFKQGTNHIKGGLIQATIYFFRVSFLYLIMLAVMSFNLGIFIAAVVGHTFGFFLAKCHDIYVVNKEKNNESSI</sequence>
<dbReference type="PaxDb" id="3827-XP_004513286.1"/>
<dbReference type="PANTHER" id="PTHR12483">
    <property type="entry name" value="SOLUTE CARRIER FAMILY 31 COPPER TRANSPORTERS"/>
    <property type="match status" value="1"/>
</dbReference>
<feature type="transmembrane region" description="Helical" evidence="6">
    <location>
        <begin position="34"/>
        <end position="53"/>
    </location>
</feature>
<keyword evidence="5 6" id="KW-0472">Membrane</keyword>
<keyword evidence="6" id="KW-0406">Ion transport</keyword>
<keyword evidence="7" id="KW-1185">Reference proteome</keyword>
<dbReference type="KEGG" id="cam:101500719"/>
<dbReference type="InterPro" id="IPR007274">
    <property type="entry name" value="Cop_transporter"/>
</dbReference>
<dbReference type="Pfam" id="PF04145">
    <property type="entry name" value="Ctr"/>
    <property type="match status" value="2"/>
</dbReference>
<reference evidence="8" key="1">
    <citation type="submission" date="2025-08" db="UniProtKB">
        <authorList>
            <consortium name="RefSeq"/>
        </authorList>
    </citation>
    <scope>IDENTIFICATION</scope>
    <source>
        <tissue evidence="8">Etiolated seedlings</tissue>
    </source>
</reference>
<keyword evidence="6" id="KW-0186">Copper</keyword>
<evidence type="ECO:0000256" key="4">
    <source>
        <dbReference type="ARBA" id="ARBA00022989"/>
    </source>
</evidence>
<protein>
    <recommendedName>
        <fullName evidence="6">Copper transport protein</fullName>
    </recommendedName>
</protein>
<gene>
    <name evidence="8" type="primary">LOC101500719</name>
</gene>
<keyword evidence="2 6" id="KW-0812">Transmembrane</keyword>
<keyword evidence="6" id="KW-0813">Transport</keyword>
<evidence type="ECO:0000256" key="6">
    <source>
        <dbReference type="RuleBase" id="RU367022"/>
    </source>
</evidence>
<keyword evidence="4 6" id="KW-1133">Transmembrane helix</keyword>
<dbReference type="PANTHER" id="PTHR12483:SF126">
    <property type="entry name" value="COPPER TRANSPORT PROTEIN"/>
    <property type="match status" value="1"/>
</dbReference>
<evidence type="ECO:0000313" key="8">
    <source>
        <dbReference type="RefSeq" id="XP_004513286.2"/>
    </source>
</evidence>
<feature type="transmembrane region" description="Helical" evidence="6">
    <location>
        <begin position="92"/>
        <end position="111"/>
    </location>
</feature>
<evidence type="ECO:0000256" key="2">
    <source>
        <dbReference type="ARBA" id="ARBA00022692"/>
    </source>
</evidence>
<dbReference type="RefSeq" id="XP_004513286.2">
    <property type="nucleotide sequence ID" value="XM_004513229.2"/>
</dbReference>
<evidence type="ECO:0000313" key="7">
    <source>
        <dbReference type="Proteomes" id="UP000087171"/>
    </source>
</evidence>
<dbReference type="Proteomes" id="UP000087171">
    <property type="component" value="Unplaced"/>
</dbReference>
<dbReference type="GO" id="GO:0005375">
    <property type="term" value="F:copper ion transmembrane transporter activity"/>
    <property type="evidence" value="ECO:0007669"/>
    <property type="project" value="UniProtKB-UniRule"/>
</dbReference>
<dbReference type="OrthoDB" id="73901at2759"/>
<organism evidence="7 8">
    <name type="scientific">Cicer arietinum</name>
    <name type="common">Chickpea</name>
    <name type="synonym">Garbanzo</name>
    <dbReference type="NCBI Taxonomy" id="3827"/>
    <lineage>
        <taxon>Eukaryota</taxon>
        <taxon>Viridiplantae</taxon>
        <taxon>Streptophyta</taxon>
        <taxon>Embryophyta</taxon>
        <taxon>Tracheophyta</taxon>
        <taxon>Spermatophyta</taxon>
        <taxon>Magnoliopsida</taxon>
        <taxon>eudicotyledons</taxon>
        <taxon>Gunneridae</taxon>
        <taxon>Pentapetalae</taxon>
        <taxon>rosids</taxon>
        <taxon>fabids</taxon>
        <taxon>Fabales</taxon>
        <taxon>Fabaceae</taxon>
        <taxon>Papilionoideae</taxon>
        <taxon>50 kb inversion clade</taxon>
        <taxon>NPAAA clade</taxon>
        <taxon>Hologalegina</taxon>
        <taxon>IRL clade</taxon>
        <taxon>Cicereae</taxon>
        <taxon>Cicer</taxon>
    </lineage>
</organism>
<comment type="similarity">
    <text evidence="1 6">Belongs to the copper transporter (Ctr) (TC 1.A.56) family. SLC31A subfamily.</text>
</comment>
<evidence type="ECO:0000256" key="3">
    <source>
        <dbReference type="ARBA" id="ARBA00022796"/>
    </source>
</evidence>
<dbReference type="AlphaFoldDB" id="A0A1S2Z1G4"/>
<proteinExistence type="inferred from homology"/>
<name>A0A1S2Z1G4_CICAR</name>
<dbReference type="GeneID" id="101500719"/>
<evidence type="ECO:0000256" key="5">
    <source>
        <dbReference type="ARBA" id="ARBA00023136"/>
    </source>
</evidence>
<evidence type="ECO:0000256" key="1">
    <source>
        <dbReference type="ARBA" id="ARBA00006921"/>
    </source>
</evidence>
<keyword evidence="3 6" id="KW-0187">Copper transport</keyword>